<organism evidence="8 9">
    <name type="scientific">Acinetobacter bereziniae</name>
    <name type="common">Acinetobacter genomosp. 10</name>
    <dbReference type="NCBI Taxonomy" id="106648"/>
    <lineage>
        <taxon>Bacteria</taxon>
        <taxon>Pseudomonadati</taxon>
        <taxon>Pseudomonadota</taxon>
        <taxon>Gammaproteobacteria</taxon>
        <taxon>Moraxellales</taxon>
        <taxon>Moraxellaceae</taxon>
        <taxon>Acinetobacter</taxon>
    </lineage>
</organism>
<name>A0A833PBI1_ACIBZ</name>
<accession>A0A833PBI1</accession>
<evidence type="ECO:0000313" key="9">
    <source>
        <dbReference type="Proteomes" id="UP000490535"/>
    </source>
</evidence>
<reference evidence="9" key="1">
    <citation type="journal article" date="2020" name="MBio">
        <title>Horizontal gene transfer to a defensive symbiont with a reduced genome amongst a multipartite beetle microbiome.</title>
        <authorList>
            <person name="Waterworth S.C."/>
            <person name="Florez L.V."/>
            <person name="Rees E.R."/>
            <person name="Hertweck C."/>
            <person name="Kaltenpoth M."/>
            <person name="Kwan J.C."/>
        </authorList>
    </citation>
    <scope>NUCLEOTIDE SEQUENCE [LARGE SCALE GENOMIC DNA]</scope>
</reference>
<keyword evidence="2 6" id="KW-0812">Transmembrane</keyword>
<feature type="region of interest" description="Disordered" evidence="5">
    <location>
        <begin position="59"/>
        <end position="188"/>
    </location>
</feature>
<keyword evidence="3 6" id="KW-1133">Transmembrane helix</keyword>
<dbReference type="SUPFAM" id="SSF74653">
    <property type="entry name" value="TolA/TonB C-terminal domain"/>
    <property type="match status" value="1"/>
</dbReference>
<evidence type="ECO:0000256" key="4">
    <source>
        <dbReference type="ARBA" id="ARBA00023136"/>
    </source>
</evidence>
<comment type="caution">
    <text evidence="8">The sequence shown here is derived from an EMBL/GenBank/DDBJ whole genome shotgun (WGS) entry which is preliminary data.</text>
</comment>
<evidence type="ECO:0000256" key="3">
    <source>
        <dbReference type="ARBA" id="ARBA00022989"/>
    </source>
</evidence>
<dbReference type="InterPro" id="IPR006260">
    <property type="entry name" value="TonB/TolA_C"/>
</dbReference>
<evidence type="ECO:0000256" key="2">
    <source>
        <dbReference type="ARBA" id="ARBA00022692"/>
    </source>
</evidence>
<dbReference type="PROSITE" id="PS52015">
    <property type="entry name" value="TONB_CTD"/>
    <property type="match status" value="1"/>
</dbReference>
<feature type="domain" description="TonB C-terminal" evidence="7">
    <location>
        <begin position="179"/>
        <end position="271"/>
    </location>
</feature>
<evidence type="ECO:0000256" key="5">
    <source>
        <dbReference type="SAM" id="MobiDB-lite"/>
    </source>
</evidence>
<feature type="transmembrane region" description="Helical" evidence="6">
    <location>
        <begin position="20"/>
        <end position="40"/>
    </location>
</feature>
<dbReference type="NCBIfam" id="TIGR01352">
    <property type="entry name" value="tonB_Cterm"/>
    <property type="match status" value="1"/>
</dbReference>
<protein>
    <recommendedName>
        <fullName evidence="7">TonB C-terminal domain-containing protein</fullName>
    </recommendedName>
</protein>
<evidence type="ECO:0000259" key="7">
    <source>
        <dbReference type="PROSITE" id="PS52015"/>
    </source>
</evidence>
<feature type="compositionally biased region" description="Basic and acidic residues" evidence="5">
    <location>
        <begin position="82"/>
        <end position="171"/>
    </location>
</feature>
<dbReference type="InterPro" id="IPR037682">
    <property type="entry name" value="TonB_C"/>
</dbReference>
<evidence type="ECO:0000256" key="6">
    <source>
        <dbReference type="SAM" id="Phobius"/>
    </source>
</evidence>
<evidence type="ECO:0000256" key="1">
    <source>
        <dbReference type="ARBA" id="ARBA00004167"/>
    </source>
</evidence>
<dbReference type="Gene3D" id="3.30.1150.10">
    <property type="match status" value="1"/>
</dbReference>
<proteinExistence type="predicted"/>
<dbReference type="EMBL" id="WNDP01000209">
    <property type="protein sequence ID" value="KAF1016555.1"/>
    <property type="molecule type" value="Genomic_DNA"/>
</dbReference>
<evidence type="ECO:0000313" key="8">
    <source>
        <dbReference type="EMBL" id="KAF1016555.1"/>
    </source>
</evidence>
<feature type="compositionally biased region" description="Polar residues" evidence="5">
    <location>
        <begin position="172"/>
        <end position="185"/>
    </location>
</feature>
<dbReference type="GO" id="GO:0055085">
    <property type="term" value="P:transmembrane transport"/>
    <property type="evidence" value="ECO:0007669"/>
    <property type="project" value="InterPro"/>
</dbReference>
<dbReference type="Proteomes" id="UP000490535">
    <property type="component" value="Unassembled WGS sequence"/>
</dbReference>
<keyword evidence="4 6" id="KW-0472">Membrane</keyword>
<dbReference type="AlphaFoldDB" id="A0A833PBI1"/>
<comment type="subcellular location">
    <subcellularLocation>
        <location evidence="1">Membrane</location>
        <topology evidence="1">Single-pass membrane protein</topology>
    </subcellularLocation>
</comment>
<sequence>MSQSSSAPLQTPPPMKKKVLAAVLAVIVGHVGVLWGISNMKAMELPQIKKEPLKIKFLKLKEDAPPPPPPPVEQIQPKVKPKPVEKKIEPKPVVKPKIIEQKKPVVNDDRARKLEEQKRLDDQKRLEDQKRMDDQKRLDEQKRLEDQKRLDQQKREQGERDRQRREQEQRNTSRNVSEGQVSWSRSPRIAKEQLLKLMSPEDGTKVVNLEITADANGNITNVRVIQSSGNSSLDSYVVKQTQSAKFKAYKKNGAGVPFKIRQDFALSVSKK</sequence>
<gene>
    <name evidence="8" type="ORF">GAK29_04523</name>
</gene>
<dbReference type="Pfam" id="PF03544">
    <property type="entry name" value="TonB_C"/>
    <property type="match status" value="1"/>
</dbReference>
<dbReference type="GO" id="GO:0016020">
    <property type="term" value="C:membrane"/>
    <property type="evidence" value="ECO:0007669"/>
    <property type="project" value="UniProtKB-SubCell"/>
</dbReference>